<dbReference type="InterPro" id="IPR021047">
    <property type="entry name" value="Mannosyltransferase_CMT1"/>
</dbReference>
<dbReference type="EMBL" id="JAWWNJ010000005">
    <property type="protein sequence ID" value="KAK7055575.1"/>
    <property type="molecule type" value="Genomic_DNA"/>
</dbReference>
<evidence type="ECO:0000313" key="2">
    <source>
        <dbReference type="EMBL" id="KAK7055575.1"/>
    </source>
</evidence>
<keyword evidence="1" id="KW-0472">Membrane</keyword>
<comment type="caution">
    <text evidence="2">The sequence shown here is derived from an EMBL/GenBank/DDBJ whole genome shotgun (WGS) entry which is preliminary data.</text>
</comment>
<organism evidence="2 3">
    <name type="scientific">Favolaschia claudopus</name>
    <dbReference type="NCBI Taxonomy" id="2862362"/>
    <lineage>
        <taxon>Eukaryota</taxon>
        <taxon>Fungi</taxon>
        <taxon>Dikarya</taxon>
        <taxon>Basidiomycota</taxon>
        <taxon>Agaricomycotina</taxon>
        <taxon>Agaricomycetes</taxon>
        <taxon>Agaricomycetidae</taxon>
        <taxon>Agaricales</taxon>
        <taxon>Marasmiineae</taxon>
        <taxon>Mycenaceae</taxon>
        <taxon>Favolaschia</taxon>
    </lineage>
</organism>
<dbReference type="AlphaFoldDB" id="A0AAW0DVP2"/>
<evidence type="ECO:0000313" key="3">
    <source>
        <dbReference type="Proteomes" id="UP001362999"/>
    </source>
</evidence>
<reference evidence="2 3" key="1">
    <citation type="journal article" date="2024" name="J Genomics">
        <title>Draft genome sequencing and assembly of Favolaschia claudopus CIRM-BRFM 2984 isolated from oak limbs.</title>
        <authorList>
            <person name="Navarro D."/>
            <person name="Drula E."/>
            <person name="Chaduli D."/>
            <person name="Cazenave R."/>
            <person name="Ahrendt S."/>
            <person name="Wang J."/>
            <person name="Lipzen A."/>
            <person name="Daum C."/>
            <person name="Barry K."/>
            <person name="Grigoriev I.V."/>
            <person name="Favel A."/>
            <person name="Rosso M.N."/>
            <person name="Martin F."/>
        </authorList>
    </citation>
    <scope>NUCLEOTIDE SEQUENCE [LARGE SCALE GENOMIC DNA]</scope>
    <source>
        <strain evidence="2 3">CIRM-BRFM 2984</strain>
    </source>
</reference>
<gene>
    <name evidence="2" type="ORF">R3P38DRAFT_2600559</name>
</gene>
<dbReference type="Proteomes" id="UP001362999">
    <property type="component" value="Unassembled WGS sequence"/>
</dbReference>
<feature type="transmembrane region" description="Helical" evidence="1">
    <location>
        <begin position="51"/>
        <end position="73"/>
    </location>
</feature>
<proteinExistence type="predicted"/>
<sequence>MADRRPVRDWRRRRSPFASFLHSNRILFGSVLFSLLTSIFVAIHLGFFSTLLVYTPLVVICIPAFTVLEAADYKNMHVWSKRRRVRFAVCFGWSLFLLFAPTYPTSGRSSYMNSNSPLPVLRSSNSGNATAYFIAANLHDYGAHLPVWTKQISLLIRYLGSDNVFVSIYESNSHDSTKDLLRNFESQLRWGGVRNRVLMEDDDRRREGWQSNGHERVWYMADMRNKALEPLQEGLRGRRFDKIIFFNDVFFEWKSIVRLLDTKGGDFDLACGLDFDGIGLYDTWVIRDSCGQRTKEIWPYFSDPVAIDTLRREEPIEVATCWNGVAVFDANWFLPPTTPRSVPPGPLLAFRADTPCAESECFTISYDMHVRTAPKRPRIYVNPQVNVAYTPHNWLYYGKLKHLSMTRPWRVVWEDWIAHRMFGWVSDRFWLKEKACAFESEGIVKAEHCLI</sequence>
<keyword evidence="3" id="KW-1185">Reference proteome</keyword>
<feature type="transmembrane region" description="Helical" evidence="1">
    <location>
        <begin position="85"/>
        <end position="103"/>
    </location>
</feature>
<accession>A0AAW0DVP2</accession>
<feature type="transmembrane region" description="Helical" evidence="1">
    <location>
        <begin position="21"/>
        <end position="45"/>
    </location>
</feature>
<keyword evidence="1" id="KW-0812">Transmembrane</keyword>
<dbReference type="PANTHER" id="PTHR34144:SF7">
    <property type="entry name" value="EXPORT PROTEIN (CAP59), PUTATIVE (AFU_ORTHOLOGUE AFUA_7G05020)-RELATED"/>
    <property type="match status" value="1"/>
</dbReference>
<keyword evidence="1" id="KW-1133">Transmembrane helix</keyword>
<name>A0AAW0DVP2_9AGAR</name>
<evidence type="ECO:0000256" key="1">
    <source>
        <dbReference type="SAM" id="Phobius"/>
    </source>
</evidence>
<dbReference type="PANTHER" id="PTHR34144">
    <property type="entry name" value="CHROMOSOME 8, WHOLE GENOME SHOTGUN SEQUENCE"/>
    <property type="match status" value="1"/>
</dbReference>
<dbReference type="Pfam" id="PF11735">
    <property type="entry name" value="CAP59_mtransfer"/>
    <property type="match status" value="1"/>
</dbReference>
<protein>
    <submittedName>
        <fullName evidence="2">Capsular associated protein</fullName>
    </submittedName>
</protein>